<dbReference type="EMBL" id="KE345304">
    <property type="protein sequence ID" value="EXB99729.1"/>
    <property type="molecule type" value="Genomic_DNA"/>
</dbReference>
<evidence type="ECO:0000313" key="2">
    <source>
        <dbReference type="EMBL" id="EXB99729.1"/>
    </source>
</evidence>
<feature type="domain" description="Neprosin PEP catalytic" evidence="1">
    <location>
        <begin position="1"/>
        <end position="221"/>
    </location>
</feature>
<dbReference type="PROSITE" id="PS52045">
    <property type="entry name" value="NEPROSIN_PEP_CD"/>
    <property type="match status" value="1"/>
</dbReference>
<dbReference type="Proteomes" id="UP000030645">
    <property type="component" value="Unassembled WGS sequence"/>
</dbReference>
<dbReference type="eggNOG" id="ENOG502SKYX">
    <property type="taxonomic scope" value="Eukaryota"/>
</dbReference>
<name>W9RN49_9ROSA</name>
<accession>W9RN49</accession>
<dbReference type="Pfam" id="PF03080">
    <property type="entry name" value="Neprosin"/>
    <property type="match status" value="1"/>
</dbReference>
<proteinExistence type="predicted"/>
<evidence type="ECO:0000259" key="1">
    <source>
        <dbReference type="PROSITE" id="PS52045"/>
    </source>
</evidence>
<dbReference type="AlphaFoldDB" id="W9RN49"/>
<keyword evidence="3" id="KW-1185">Reference proteome</keyword>
<dbReference type="InterPro" id="IPR053168">
    <property type="entry name" value="Glutamic_endopeptidase"/>
</dbReference>
<dbReference type="PANTHER" id="PTHR31589:SF232">
    <property type="entry name" value="NEPROSIN DOMAIN-CONTAINING PROTEIN"/>
    <property type="match status" value="1"/>
</dbReference>
<protein>
    <recommendedName>
        <fullName evidence="1">Neprosin PEP catalytic domain-containing protein</fullName>
    </recommendedName>
</protein>
<dbReference type="PANTHER" id="PTHR31589">
    <property type="entry name" value="PROTEIN, PUTATIVE (DUF239)-RELATED-RELATED"/>
    <property type="match status" value="1"/>
</dbReference>
<reference evidence="3" key="1">
    <citation type="submission" date="2013-01" db="EMBL/GenBank/DDBJ databases">
        <title>Draft Genome Sequence of a Mulberry Tree, Morus notabilis C.K. Schneid.</title>
        <authorList>
            <person name="He N."/>
            <person name="Zhao S."/>
        </authorList>
    </citation>
    <scope>NUCLEOTIDE SEQUENCE</scope>
</reference>
<gene>
    <name evidence="2" type="ORF">L484_023259</name>
</gene>
<organism evidence="2 3">
    <name type="scientific">Morus notabilis</name>
    <dbReference type="NCBI Taxonomy" id="981085"/>
    <lineage>
        <taxon>Eukaryota</taxon>
        <taxon>Viridiplantae</taxon>
        <taxon>Streptophyta</taxon>
        <taxon>Embryophyta</taxon>
        <taxon>Tracheophyta</taxon>
        <taxon>Spermatophyta</taxon>
        <taxon>Magnoliopsida</taxon>
        <taxon>eudicotyledons</taxon>
        <taxon>Gunneridae</taxon>
        <taxon>Pentapetalae</taxon>
        <taxon>rosids</taxon>
        <taxon>fabids</taxon>
        <taxon>Rosales</taxon>
        <taxon>Moraceae</taxon>
        <taxon>Moreae</taxon>
        <taxon>Morus</taxon>
    </lineage>
</organism>
<evidence type="ECO:0000313" key="3">
    <source>
        <dbReference type="Proteomes" id="UP000030645"/>
    </source>
</evidence>
<dbReference type="STRING" id="981085.W9RN49"/>
<dbReference type="InterPro" id="IPR004314">
    <property type="entry name" value="Neprosin"/>
</dbReference>
<sequence length="221" mass="24939">MKHILEIQWETTEECPVGTVPIQRTTKEHLVRARSLLDDPKKTDLSRQSVVSLLLKPKFRIYGAGGRVSIQSLVLAPDQFSSADVWIQSGPSYSLNYIAAGWMDRKTGNWWFFVSDRNQDIPVGYWPRKLVAWGGIAKPGKKGISPRMGNGHFPDGNYRHACYFSHVHYVNNKNKMVPPGNPCTFQNVDKPKCYRLKNDLLLHQKDLGYSFTFGGPGGKCG</sequence>